<dbReference type="InterPro" id="IPR004387">
    <property type="entry name" value="Pept_M50_Zn"/>
</dbReference>
<protein>
    <submittedName>
        <fullName evidence="13">Site-2 protease family protein</fullName>
    </submittedName>
</protein>
<evidence type="ECO:0000256" key="3">
    <source>
        <dbReference type="ARBA" id="ARBA00007931"/>
    </source>
</evidence>
<evidence type="ECO:0000313" key="16">
    <source>
        <dbReference type="Proteomes" id="UP000476820"/>
    </source>
</evidence>
<evidence type="ECO:0000256" key="10">
    <source>
        <dbReference type="ARBA" id="ARBA00023136"/>
    </source>
</evidence>
<dbReference type="PANTHER" id="PTHR42837:SF2">
    <property type="entry name" value="MEMBRANE METALLOPROTEASE ARASP2, CHLOROPLASTIC-RELATED"/>
    <property type="match status" value="1"/>
</dbReference>
<dbReference type="CDD" id="cd23081">
    <property type="entry name" value="cpPDZ_EcRseP-like"/>
    <property type="match status" value="1"/>
</dbReference>
<dbReference type="Pfam" id="PF02163">
    <property type="entry name" value="Peptidase_M50"/>
    <property type="match status" value="1"/>
</dbReference>
<evidence type="ECO:0000256" key="5">
    <source>
        <dbReference type="ARBA" id="ARBA00022692"/>
    </source>
</evidence>
<comment type="similarity">
    <text evidence="3">Belongs to the peptidase M50B family.</text>
</comment>
<evidence type="ECO:0000256" key="8">
    <source>
        <dbReference type="ARBA" id="ARBA00022989"/>
    </source>
</evidence>
<organism evidence="13 16">
    <name type="scientific">Clostridium botulinum</name>
    <dbReference type="NCBI Taxonomy" id="1491"/>
    <lineage>
        <taxon>Bacteria</taxon>
        <taxon>Bacillati</taxon>
        <taxon>Bacillota</taxon>
        <taxon>Clostridia</taxon>
        <taxon>Eubacteriales</taxon>
        <taxon>Clostridiaceae</taxon>
        <taxon>Clostridium</taxon>
    </lineage>
</organism>
<keyword evidence="6" id="KW-0378">Hydrolase</keyword>
<keyword evidence="9" id="KW-0482">Metalloprotease</keyword>
<evidence type="ECO:0000313" key="14">
    <source>
        <dbReference type="EMBL" id="NFN34126.1"/>
    </source>
</evidence>
<reference evidence="15 16" key="1">
    <citation type="submission" date="2019-04" db="EMBL/GenBank/DDBJ databases">
        <title>Genome sequencing of Clostridium botulinum Groups I-IV and Clostridium butyricum.</title>
        <authorList>
            <person name="Brunt J."/>
            <person name="Van Vliet A.H.M."/>
            <person name="Stringer S.C."/>
            <person name="Carter A.T."/>
            <person name="Peck M.W."/>
        </authorList>
    </citation>
    <scope>NUCLEOTIDE SEQUENCE [LARGE SCALE GENOMIC DNA]</scope>
    <source>
        <strain evidence="13 16">1605</strain>
        <strain evidence="14 15">CB-K-33E</strain>
    </source>
</reference>
<keyword evidence="10 11" id="KW-0472">Membrane</keyword>
<dbReference type="Proteomes" id="UP000473681">
    <property type="component" value="Unassembled WGS sequence"/>
</dbReference>
<dbReference type="GO" id="GO:0016020">
    <property type="term" value="C:membrane"/>
    <property type="evidence" value="ECO:0007669"/>
    <property type="project" value="UniProtKB-SubCell"/>
</dbReference>
<keyword evidence="8 11" id="KW-1133">Transmembrane helix</keyword>
<gene>
    <name evidence="13" type="ORF">FC774_00130</name>
    <name evidence="14" type="ORF">FDB51_03080</name>
</gene>
<evidence type="ECO:0000256" key="2">
    <source>
        <dbReference type="ARBA" id="ARBA00004141"/>
    </source>
</evidence>
<feature type="transmembrane region" description="Helical" evidence="11">
    <location>
        <begin position="94"/>
        <end position="115"/>
    </location>
</feature>
<dbReference type="InterPro" id="IPR036034">
    <property type="entry name" value="PDZ_sf"/>
</dbReference>
<evidence type="ECO:0000313" key="13">
    <source>
        <dbReference type="EMBL" id="NFF86317.1"/>
    </source>
</evidence>
<dbReference type="PANTHER" id="PTHR42837">
    <property type="entry name" value="REGULATOR OF SIGMA-E PROTEASE RSEP"/>
    <property type="match status" value="1"/>
</dbReference>
<dbReference type="EMBL" id="SWOV01000001">
    <property type="protein sequence ID" value="NFF86317.1"/>
    <property type="molecule type" value="Genomic_DNA"/>
</dbReference>
<comment type="caution">
    <text evidence="13">The sequence shown here is derived from an EMBL/GenBank/DDBJ whole genome shotgun (WGS) entry which is preliminary data.</text>
</comment>
<dbReference type="Proteomes" id="UP000476820">
    <property type="component" value="Unassembled WGS sequence"/>
</dbReference>
<evidence type="ECO:0000256" key="9">
    <source>
        <dbReference type="ARBA" id="ARBA00023049"/>
    </source>
</evidence>
<keyword evidence="4 13" id="KW-0645">Protease</keyword>
<dbReference type="SUPFAM" id="SSF50156">
    <property type="entry name" value="PDZ domain-like"/>
    <property type="match status" value="1"/>
</dbReference>
<comment type="cofactor">
    <cofactor evidence="1">
        <name>Zn(2+)</name>
        <dbReference type="ChEBI" id="CHEBI:29105"/>
    </cofactor>
</comment>
<dbReference type="OrthoDB" id="9782003at2"/>
<proteinExistence type="inferred from homology"/>
<dbReference type="CDD" id="cd06163">
    <property type="entry name" value="S2P-M50_PDZ_RseP-like"/>
    <property type="match status" value="1"/>
</dbReference>
<evidence type="ECO:0000256" key="11">
    <source>
        <dbReference type="SAM" id="Phobius"/>
    </source>
</evidence>
<evidence type="ECO:0000256" key="6">
    <source>
        <dbReference type="ARBA" id="ARBA00022801"/>
    </source>
</evidence>
<evidence type="ECO:0000256" key="4">
    <source>
        <dbReference type="ARBA" id="ARBA00022670"/>
    </source>
</evidence>
<dbReference type="InterPro" id="IPR008915">
    <property type="entry name" value="Peptidase_M50"/>
</dbReference>
<dbReference type="EMBL" id="SWVK01000003">
    <property type="protein sequence ID" value="NFN34126.1"/>
    <property type="molecule type" value="Genomic_DNA"/>
</dbReference>
<feature type="transmembrane region" description="Helical" evidence="11">
    <location>
        <begin position="315"/>
        <end position="333"/>
    </location>
</feature>
<evidence type="ECO:0000259" key="12">
    <source>
        <dbReference type="Pfam" id="PF02163"/>
    </source>
</evidence>
<feature type="domain" description="Peptidase M50" evidence="12">
    <location>
        <begin position="12"/>
        <end position="326"/>
    </location>
</feature>
<name>A0A0L9Y7M2_CLOBO</name>
<keyword evidence="7" id="KW-0862">Zinc</keyword>
<evidence type="ECO:0000256" key="1">
    <source>
        <dbReference type="ARBA" id="ARBA00001947"/>
    </source>
</evidence>
<dbReference type="GO" id="GO:0006508">
    <property type="term" value="P:proteolysis"/>
    <property type="evidence" value="ECO:0007669"/>
    <property type="project" value="UniProtKB-KW"/>
</dbReference>
<sequence length="342" mass="37271">MKNMSLVAILGAILAFSVLIIVHELGHFTLAKLNGVRVEEFAIGMGPKVFSKKGKETTYSLRLFPIGGFVNMMGEEEAVQDDRSFSEKSPLRRISIIIAGAVMNYILAIVIFACIAGKFGYKVPEVVNVLPDYPAIESGLQEGDKFIKIDGSKVFTADDVTAGILMAKGAPVDLTVKRGNEIKNFNITPKLSEENQYMVGIGFGVEANPSIGDSIKHSVNQTASLVSQTFKGLKMIFTGKSNLKTDVGGPLTIIKMSAKTAESGIWNLMYFVGFISVSLAVFNMLPFPALDGGWTVILLIELITRRKVPDKIVETLNYVGFMCLIGLMILVTIKDIIFPVKF</sequence>
<dbReference type="AlphaFoldDB" id="A0A0L9Y7M2"/>
<keyword evidence="5 11" id="KW-0812">Transmembrane</keyword>
<evidence type="ECO:0000256" key="7">
    <source>
        <dbReference type="ARBA" id="ARBA00022833"/>
    </source>
</evidence>
<dbReference type="RefSeq" id="WP_012450331.1">
    <property type="nucleotide sequence ID" value="NZ_CP010520.1"/>
</dbReference>
<dbReference type="GO" id="GO:0004222">
    <property type="term" value="F:metalloendopeptidase activity"/>
    <property type="evidence" value="ECO:0007669"/>
    <property type="project" value="InterPro"/>
</dbReference>
<feature type="transmembrane region" description="Helical" evidence="11">
    <location>
        <begin position="265"/>
        <end position="285"/>
    </location>
</feature>
<evidence type="ECO:0000313" key="15">
    <source>
        <dbReference type="Proteomes" id="UP000473681"/>
    </source>
</evidence>
<accession>A0A0L9Y7M2</accession>
<comment type="subcellular location">
    <subcellularLocation>
        <location evidence="2">Membrane</location>
        <topology evidence="2">Multi-pass membrane protein</topology>
    </subcellularLocation>
</comment>
<dbReference type="Gene3D" id="2.30.42.10">
    <property type="match status" value="1"/>
</dbReference>